<organism evidence="17 18">
    <name type="scientific">Cyphellophora europaea (strain CBS 101466)</name>
    <name type="common">Phialophora europaea</name>
    <dbReference type="NCBI Taxonomy" id="1220924"/>
    <lineage>
        <taxon>Eukaryota</taxon>
        <taxon>Fungi</taxon>
        <taxon>Dikarya</taxon>
        <taxon>Ascomycota</taxon>
        <taxon>Pezizomycotina</taxon>
        <taxon>Eurotiomycetes</taxon>
        <taxon>Chaetothyriomycetidae</taxon>
        <taxon>Chaetothyriales</taxon>
        <taxon>Cyphellophoraceae</taxon>
        <taxon>Cyphellophora</taxon>
    </lineage>
</organism>
<keyword evidence="18" id="KW-1185">Reference proteome</keyword>
<dbReference type="Gene3D" id="3.40.50.300">
    <property type="entry name" value="P-loop containing nucleotide triphosphate hydrolases"/>
    <property type="match status" value="1"/>
</dbReference>
<feature type="domain" description="BCS1 N-terminal" evidence="16">
    <location>
        <begin position="64"/>
        <end position="260"/>
    </location>
</feature>
<feature type="region of interest" description="Disordered" evidence="13">
    <location>
        <begin position="361"/>
        <end position="396"/>
    </location>
</feature>
<dbReference type="eggNOG" id="KOG0743">
    <property type="taxonomic scope" value="Eukaryota"/>
</dbReference>
<dbReference type="InParanoid" id="W2S1X9"/>
<dbReference type="GO" id="GO:0016887">
    <property type="term" value="F:ATP hydrolysis activity"/>
    <property type="evidence" value="ECO:0007669"/>
    <property type="project" value="InterPro"/>
</dbReference>
<comment type="subcellular location">
    <subcellularLocation>
        <location evidence="1">Mitochondrion inner membrane</location>
        <topology evidence="1">Single-pass membrane protein</topology>
    </subcellularLocation>
</comment>
<dbReference type="Proteomes" id="UP000030752">
    <property type="component" value="Unassembled WGS sequence"/>
</dbReference>
<evidence type="ECO:0000313" key="18">
    <source>
        <dbReference type="Proteomes" id="UP000030752"/>
    </source>
</evidence>
<dbReference type="SMART" id="SM01024">
    <property type="entry name" value="BCS1_N"/>
    <property type="match status" value="1"/>
</dbReference>
<evidence type="ECO:0000313" key="17">
    <source>
        <dbReference type="EMBL" id="ETN42721.1"/>
    </source>
</evidence>
<protein>
    <recommendedName>
        <fullName evidence="19">BCS1 N-terminal domain-containing protein</fullName>
    </recommendedName>
</protein>
<evidence type="ECO:0000256" key="1">
    <source>
        <dbReference type="ARBA" id="ARBA00004434"/>
    </source>
</evidence>
<feature type="transmembrane region" description="Helical" evidence="14">
    <location>
        <begin position="53"/>
        <end position="70"/>
    </location>
</feature>
<reference evidence="17 18" key="1">
    <citation type="submission" date="2013-03" db="EMBL/GenBank/DDBJ databases">
        <title>The Genome Sequence of Phialophora europaea CBS 101466.</title>
        <authorList>
            <consortium name="The Broad Institute Genomics Platform"/>
            <person name="Cuomo C."/>
            <person name="de Hoog S."/>
            <person name="Gorbushina A."/>
            <person name="Walker B."/>
            <person name="Young S.K."/>
            <person name="Zeng Q."/>
            <person name="Gargeya S."/>
            <person name="Fitzgerald M."/>
            <person name="Haas B."/>
            <person name="Abouelleil A."/>
            <person name="Allen A.W."/>
            <person name="Alvarado L."/>
            <person name="Arachchi H.M."/>
            <person name="Berlin A.M."/>
            <person name="Chapman S.B."/>
            <person name="Gainer-Dewar J."/>
            <person name="Goldberg J."/>
            <person name="Griggs A."/>
            <person name="Gujja S."/>
            <person name="Hansen M."/>
            <person name="Howarth C."/>
            <person name="Imamovic A."/>
            <person name="Ireland A."/>
            <person name="Larimer J."/>
            <person name="McCowan C."/>
            <person name="Murphy C."/>
            <person name="Pearson M."/>
            <person name="Poon T.W."/>
            <person name="Priest M."/>
            <person name="Roberts A."/>
            <person name="Saif S."/>
            <person name="Shea T."/>
            <person name="Sisk P."/>
            <person name="Sykes S."/>
            <person name="Wortman J."/>
            <person name="Nusbaum C."/>
            <person name="Birren B."/>
        </authorList>
    </citation>
    <scope>NUCLEOTIDE SEQUENCE [LARGE SCALE GENOMIC DNA]</scope>
    <source>
        <strain evidence="17 18">CBS 101466</strain>
    </source>
</reference>
<comment type="similarity">
    <text evidence="2">Belongs to the AAA ATPase family. BCS1 subfamily.</text>
</comment>
<dbReference type="SMART" id="SM00382">
    <property type="entry name" value="AAA"/>
    <property type="match status" value="1"/>
</dbReference>
<keyword evidence="8 14" id="KW-1133">Transmembrane helix</keyword>
<keyword evidence="4 12" id="KW-0547">Nucleotide-binding</keyword>
<dbReference type="PROSITE" id="PS00674">
    <property type="entry name" value="AAA"/>
    <property type="match status" value="1"/>
</dbReference>
<comment type="catalytic activity">
    <reaction evidence="11">
        <text>ATP + H2O = ADP + phosphate + H(+)</text>
        <dbReference type="Rhea" id="RHEA:13065"/>
        <dbReference type="ChEBI" id="CHEBI:15377"/>
        <dbReference type="ChEBI" id="CHEBI:15378"/>
        <dbReference type="ChEBI" id="CHEBI:30616"/>
        <dbReference type="ChEBI" id="CHEBI:43474"/>
        <dbReference type="ChEBI" id="CHEBI:456216"/>
    </reaction>
    <physiologicalReaction direction="left-to-right" evidence="11">
        <dbReference type="Rhea" id="RHEA:13066"/>
    </physiologicalReaction>
</comment>
<keyword evidence="9" id="KW-0496">Mitochondrion</keyword>
<evidence type="ECO:0000259" key="16">
    <source>
        <dbReference type="SMART" id="SM01024"/>
    </source>
</evidence>
<dbReference type="HOGENOM" id="CLU_010189_4_2_1"/>
<dbReference type="RefSeq" id="XP_008714457.1">
    <property type="nucleotide sequence ID" value="XM_008716235.1"/>
</dbReference>
<feature type="compositionally biased region" description="Basic and acidic residues" evidence="13">
    <location>
        <begin position="508"/>
        <end position="526"/>
    </location>
</feature>
<dbReference type="VEuPathDB" id="FungiDB:HMPREF1541_01879"/>
<dbReference type="GO" id="GO:0005743">
    <property type="term" value="C:mitochondrial inner membrane"/>
    <property type="evidence" value="ECO:0007669"/>
    <property type="project" value="UniProtKB-SubCell"/>
</dbReference>
<feature type="domain" description="AAA+ ATPase" evidence="15">
    <location>
        <begin position="293"/>
        <end position="457"/>
    </location>
</feature>
<feature type="region of interest" description="Disordered" evidence="13">
    <location>
        <begin position="595"/>
        <end position="652"/>
    </location>
</feature>
<dbReference type="InterPro" id="IPR003960">
    <property type="entry name" value="ATPase_AAA_CS"/>
</dbReference>
<evidence type="ECO:0000256" key="5">
    <source>
        <dbReference type="ARBA" id="ARBA00022792"/>
    </source>
</evidence>
<feature type="compositionally biased region" description="Acidic residues" evidence="13">
    <location>
        <begin position="641"/>
        <end position="652"/>
    </location>
</feature>
<dbReference type="GeneID" id="19969218"/>
<feature type="compositionally biased region" description="Basic and acidic residues" evidence="13">
    <location>
        <begin position="366"/>
        <end position="376"/>
    </location>
</feature>
<dbReference type="GO" id="GO:0005524">
    <property type="term" value="F:ATP binding"/>
    <property type="evidence" value="ECO:0007669"/>
    <property type="project" value="UniProtKB-KW"/>
</dbReference>
<evidence type="ECO:0000256" key="2">
    <source>
        <dbReference type="ARBA" id="ARBA00007448"/>
    </source>
</evidence>
<evidence type="ECO:0000259" key="15">
    <source>
        <dbReference type="SMART" id="SM00382"/>
    </source>
</evidence>
<evidence type="ECO:0008006" key="19">
    <source>
        <dbReference type="Google" id="ProtNLM"/>
    </source>
</evidence>
<dbReference type="InterPro" id="IPR050747">
    <property type="entry name" value="Mitochondrial_chaperone_BCS1"/>
</dbReference>
<dbReference type="Pfam" id="PF25426">
    <property type="entry name" value="AAA_lid_BCS1"/>
    <property type="match status" value="1"/>
</dbReference>
<feature type="compositionally biased region" description="Polar residues" evidence="13">
    <location>
        <begin position="612"/>
        <end position="622"/>
    </location>
</feature>
<evidence type="ECO:0000256" key="14">
    <source>
        <dbReference type="SAM" id="Phobius"/>
    </source>
</evidence>
<sequence>MALLRNETSSPALIPDSDPSNGFLYLPPTFLDALIPGYSVLAEAVHKFAGIDISFYVSLCAFVFVLHAAWNFTVAPLRDTLIKKFSSTVVIDEYDEIFDFVLSWIRAHKLMQDLLSLRAESQGRSYDYNDDHDNMMGRDLSDGTIFNFNDWAARAPPKYEPHLSSGFFYHKGRFFRIIRDQEKVQDGHFSVMRDREKLLITVLWRSTRPIKALIEEAREFYLGKRTSHTRIYRPVAKEERSHNNEWHIVAVRPSRPIATVVLDDLPKAEILIDLNEFLHPKTARWYSNRGIPYRRGYLFHGPPGTGKSSMSFSLAGLFGLNIYCLSLSEITLTEESLIVLFNTLPRRCIVLLEDIDSAGISRPKPASKEGKGERSTERKKKKKQTKQDTSEDDVMVPGLPKKLTNAISISGLLNAIDGVASQEGRILIMTTNYPEKLDEALVRPGRVDMKIKFDLASTQQIKELFLRMYSADSVEHARQATKISQVMPHMDMRSLMEANGDLAPGSDEQAKTNRADDGTTPAEKDSITNSPNASAPLTIDADLEKLANQFSDVLPGGTFSPAEVQGYLLTRKKGPKKAVADIVAWRDEQIARKTMKALEKKQTPDTKDKSEAQSTATTSVKQTEPPADSEEDFVRSKSESSSDDSVSDGDGS</sequence>
<dbReference type="InterPro" id="IPR003959">
    <property type="entry name" value="ATPase_AAA_core"/>
</dbReference>
<evidence type="ECO:0000256" key="6">
    <source>
        <dbReference type="ARBA" id="ARBA00022801"/>
    </source>
</evidence>
<keyword evidence="3 14" id="KW-0812">Transmembrane</keyword>
<dbReference type="STRING" id="1220924.W2S1X9"/>
<keyword evidence="5" id="KW-0999">Mitochondrion inner membrane</keyword>
<dbReference type="PANTHER" id="PTHR23070">
    <property type="entry name" value="BCS1 AAA-TYPE ATPASE"/>
    <property type="match status" value="1"/>
</dbReference>
<proteinExistence type="inferred from homology"/>
<keyword evidence="6" id="KW-0378">Hydrolase</keyword>
<feature type="compositionally biased region" description="Basic and acidic residues" evidence="13">
    <location>
        <begin position="595"/>
        <end position="611"/>
    </location>
</feature>
<dbReference type="InterPro" id="IPR027417">
    <property type="entry name" value="P-loop_NTPase"/>
</dbReference>
<dbReference type="InterPro" id="IPR003593">
    <property type="entry name" value="AAA+_ATPase"/>
</dbReference>
<evidence type="ECO:0000256" key="13">
    <source>
        <dbReference type="SAM" id="MobiDB-lite"/>
    </source>
</evidence>
<evidence type="ECO:0000256" key="8">
    <source>
        <dbReference type="ARBA" id="ARBA00022989"/>
    </source>
</evidence>
<dbReference type="InterPro" id="IPR014851">
    <property type="entry name" value="BCS1_N"/>
</dbReference>
<accession>W2S1X9</accession>
<keyword evidence="10 14" id="KW-0472">Membrane</keyword>
<evidence type="ECO:0000256" key="11">
    <source>
        <dbReference type="ARBA" id="ARBA00048778"/>
    </source>
</evidence>
<dbReference type="Pfam" id="PF00004">
    <property type="entry name" value="AAA"/>
    <property type="match status" value="2"/>
</dbReference>
<evidence type="ECO:0000256" key="3">
    <source>
        <dbReference type="ARBA" id="ARBA00022692"/>
    </source>
</evidence>
<evidence type="ECO:0000256" key="7">
    <source>
        <dbReference type="ARBA" id="ARBA00022840"/>
    </source>
</evidence>
<dbReference type="EMBL" id="KB822718">
    <property type="protein sequence ID" value="ETN42721.1"/>
    <property type="molecule type" value="Genomic_DNA"/>
</dbReference>
<name>W2S1X9_CYPE1</name>
<dbReference type="InterPro" id="IPR057495">
    <property type="entry name" value="AAA_lid_BCS1"/>
</dbReference>
<dbReference type="Pfam" id="PF08740">
    <property type="entry name" value="BCS1_N"/>
    <property type="match status" value="1"/>
</dbReference>
<keyword evidence="7 12" id="KW-0067">ATP-binding</keyword>
<evidence type="ECO:0000256" key="4">
    <source>
        <dbReference type="ARBA" id="ARBA00022741"/>
    </source>
</evidence>
<evidence type="ECO:0000256" key="12">
    <source>
        <dbReference type="RuleBase" id="RU003651"/>
    </source>
</evidence>
<dbReference type="SUPFAM" id="SSF52540">
    <property type="entry name" value="P-loop containing nucleoside triphosphate hydrolases"/>
    <property type="match status" value="1"/>
</dbReference>
<gene>
    <name evidence="17" type="ORF">HMPREF1541_01879</name>
</gene>
<evidence type="ECO:0000256" key="9">
    <source>
        <dbReference type="ARBA" id="ARBA00023128"/>
    </source>
</evidence>
<dbReference type="AlphaFoldDB" id="W2S1X9"/>
<dbReference type="OrthoDB" id="10251412at2759"/>
<feature type="region of interest" description="Disordered" evidence="13">
    <location>
        <begin position="498"/>
        <end position="535"/>
    </location>
</feature>
<evidence type="ECO:0000256" key="10">
    <source>
        <dbReference type="ARBA" id="ARBA00023136"/>
    </source>
</evidence>